<proteinExistence type="predicted"/>
<reference evidence="2" key="2">
    <citation type="submission" date="2013-05" db="EMBL/GenBank/DDBJ databases">
        <authorList>
            <person name="Carter J.-M."/>
            <person name="Baker S.C."/>
            <person name="Pink R."/>
            <person name="Carter D.R.F."/>
            <person name="Collins A."/>
            <person name="Tomlin J."/>
            <person name="Gibbs M."/>
            <person name="Breuker C.J."/>
        </authorList>
    </citation>
    <scope>NUCLEOTIDE SEQUENCE</scope>
    <source>
        <tissue evidence="2">Ovary</tissue>
    </source>
</reference>
<dbReference type="Pfam" id="PF02188">
    <property type="entry name" value="GoLoco"/>
    <property type="match status" value="1"/>
</dbReference>
<reference evidence="2" key="1">
    <citation type="journal article" date="2013" name="BMC Genomics">
        <title>Unscrambling butterfly oogenesis.</title>
        <authorList>
            <person name="Carter J.M."/>
            <person name="Baker S.C."/>
            <person name="Pink R."/>
            <person name="Carter D.R."/>
            <person name="Collins A."/>
            <person name="Tomlin J."/>
            <person name="Gibbs M."/>
            <person name="Breuker C.J."/>
        </authorList>
    </citation>
    <scope>NUCLEOTIDE SEQUENCE</scope>
    <source>
        <tissue evidence="2">Ovary</tissue>
    </source>
</reference>
<dbReference type="InterPro" id="IPR011990">
    <property type="entry name" value="TPR-like_helical_dom_sf"/>
</dbReference>
<dbReference type="SMART" id="SM00390">
    <property type="entry name" value="GoLoco"/>
    <property type="match status" value="1"/>
</dbReference>
<feature type="compositionally biased region" description="Basic and acidic residues" evidence="1">
    <location>
        <begin position="12"/>
        <end position="31"/>
    </location>
</feature>
<sequence length="78" mass="9059">MEQLSLIQITPDAKKKEGEEIQDREMVRSESEEGENPTEMFMKLVERCQSSRMDEQRATLDKENRPRSKLQRSASSGN</sequence>
<dbReference type="Gene3D" id="1.25.40.10">
    <property type="entry name" value="Tetratricopeptide repeat domain"/>
    <property type="match status" value="1"/>
</dbReference>
<feature type="compositionally biased region" description="Basic and acidic residues" evidence="1">
    <location>
        <begin position="52"/>
        <end position="66"/>
    </location>
</feature>
<feature type="region of interest" description="Disordered" evidence="1">
    <location>
        <begin position="1"/>
        <end position="78"/>
    </location>
</feature>
<dbReference type="AlphaFoldDB" id="S4PJD1"/>
<name>S4PJD1_9NEOP</name>
<protein>
    <submittedName>
        <fullName evidence="2">G-protein signaling modulator</fullName>
    </submittedName>
</protein>
<dbReference type="PROSITE" id="PS50877">
    <property type="entry name" value="GOLOCO"/>
    <property type="match status" value="1"/>
</dbReference>
<dbReference type="GO" id="GO:0030695">
    <property type="term" value="F:GTPase regulator activity"/>
    <property type="evidence" value="ECO:0007669"/>
    <property type="project" value="InterPro"/>
</dbReference>
<organism evidence="2">
    <name type="scientific">Pararge aegeria</name>
    <name type="common">speckled wood butterfly</name>
    <dbReference type="NCBI Taxonomy" id="116150"/>
    <lineage>
        <taxon>Eukaryota</taxon>
        <taxon>Metazoa</taxon>
        <taxon>Ecdysozoa</taxon>
        <taxon>Arthropoda</taxon>
        <taxon>Hexapoda</taxon>
        <taxon>Insecta</taxon>
        <taxon>Pterygota</taxon>
        <taxon>Neoptera</taxon>
        <taxon>Endopterygota</taxon>
        <taxon>Lepidoptera</taxon>
        <taxon>Glossata</taxon>
        <taxon>Ditrysia</taxon>
        <taxon>Papilionoidea</taxon>
        <taxon>Nymphalidae</taxon>
        <taxon>Satyrinae</taxon>
        <taxon>Satyrini</taxon>
        <taxon>Parargina</taxon>
        <taxon>Pararge</taxon>
    </lineage>
</organism>
<dbReference type="InterPro" id="IPR003109">
    <property type="entry name" value="GoLoco_motif"/>
</dbReference>
<dbReference type="EMBL" id="GAIX01001491">
    <property type="protein sequence ID" value="JAA91069.1"/>
    <property type="molecule type" value="Transcribed_RNA"/>
</dbReference>
<accession>S4PJD1</accession>
<feature type="non-terminal residue" evidence="2">
    <location>
        <position position="78"/>
    </location>
</feature>
<evidence type="ECO:0000256" key="1">
    <source>
        <dbReference type="SAM" id="MobiDB-lite"/>
    </source>
</evidence>
<evidence type="ECO:0000313" key="2">
    <source>
        <dbReference type="EMBL" id="JAA91069.1"/>
    </source>
</evidence>